<protein>
    <submittedName>
        <fullName evidence="1">Uncharacterized protein</fullName>
    </submittedName>
</protein>
<accession>A0A7S9SU60</accession>
<gene>
    <name evidence="1" type="ORF">NIOZUU159_00053</name>
</gene>
<name>A0A7S9SU60_9VIRU</name>
<reference evidence="1" key="1">
    <citation type="submission" date="2020-08" db="EMBL/GenBank/DDBJ databases">
        <title>Bridging the membrane lipid divide: bacteria of the FCB group superphylum have the potential to synthesize archaeal ether lipids.</title>
        <authorList>
            <person name="Villanueva L."/>
            <person name="von Meijenfeldt F.A.B."/>
            <person name="Westbye A.B."/>
            <person name="Yadav S."/>
            <person name="Hopmans E.C."/>
            <person name="Dutilh B.E."/>
            <person name="Sinninghe Damste J.S."/>
        </authorList>
    </citation>
    <scope>NUCLEOTIDE SEQUENCE</scope>
    <source>
        <strain evidence="1">NIOZ-UU159</strain>
    </source>
</reference>
<dbReference type="EMBL" id="MW030579">
    <property type="protein sequence ID" value="QPI16564.1"/>
    <property type="molecule type" value="Genomic_DNA"/>
</dbReference>
<sequence length="193" mass="22278">MSNNTFDGLTNICNDNCWKVAKELHNKKIEGYNIYPNNLVDCNSPYVRMSDMYLNHPNLRGRPGYGLADDCLIDNYSSLRNDPSMLTHDKCKIQLFNRIFTSGPNLRCGKTHIGKELELIEGEDTNPLKCRKQIMEEEMNNMMPLLDCVKDVQNPENIVPIWVNGGEDTRSYINRAEFNKNCNWRGRNKNISV</sequence>
<proteinExistence type="predicted"/>
<organism evidence="1">
    <name type="scientific">Virus NIOZ-UU159</name>
    <dbReference type="NCBI Taxonomy" id="2763270"/>
    <lineage>
        <taxon>Viruses</taxon>
    </lineage>
</organism>
<evidence type="ECO:0000313" key="1">
    <source>
        <dbReference type="EMBL" id="QPI16564.1"/>
    </source>
</evidence>